<proteinExistence type="predicted"/>
<dbReference type="Pfam" id="PF00326">
    <property type="entry name" value="Peptidase_S9"/>
    <property type="match status" value="1"/>
</dbReference>
<dbReference type="Gene3D" id="3.40.50.1820">
    <property type="entry name" value="alpha/beta hydrolase"/>
    <property type="match status" value="1"/>
</dbReference>
<reference evidence="3" key="2">
    <citation type="submission" date="2020-09" db="EMBL/GenBank/DDBJ databases">
        <authorList>
            <person name="Sun Q."/>
            <person name="Zhou Y."/>
        </authorList>
    </citation>
    <scope>NUCLEOTIDE SEQUENCE</scope>
    <source>
        <strain evidence="3">CGMCC 1.15179</strain>
    </source>
</reference>
<feature type="domain" description="Peptidase S9 prolyl oligopeptidase catalytic" evidence="2">
    <location>
        <begin position="133"/>
        <end position="323"/>
    </location>
</feature>
<sequence>MKRIGLGICLAILLLAGTIVYVQVIGGTQVAGDKTSAEQQEKRVSAQASGKMDPYAPTDGKVVKKHRIQVDSPYKNQTELYRIEYISEGVRVVGYLCKPKKINHKLPVIIFNRGGVVDSSQISEQSLRYFTKLSAHQYVVVASQYRGYGGSEGERDIGGKDVQDVLNLIPLAERLPYVDPEKKVMLGFSRGGMMTYIALKKGADVKAAAIVGGVSDLRRLYQDQEEFQQPLSHWVGDPLMDEKKFDNRSAVKWPEQIHVPVLMIHGLNDRTVLPEHSIRLAEKFEKLGHEHKLVLIPGGSHYLNNREQQRDQAIFEWFDHYLN</sequence>
<dbReference type="SUPFAM" id="SSF53474">
    <property type="entry name" value="alpha/beta-Hydrolases"/>
    <property type="match status" value="1"/>
</dbReference>
<accession>A0A8J2VD05</accession>
<dbReference type="PANTHER" id="PTHR42776:SF4">
    <property type="entry name" value="ACYLAMINO-ACID-RELEASING ENZYME"/>
    <property type="match status" value="1"/>
</dbReference>
<name>A0A8J2VD05_9BACL</name>
<evidence type="ECO:0000259" key="2">
    <source>
        <dbReference type="Pfam" id="PF00326"/>
    </source>
</evidence>
<evidence type="ECO:0000313" key="3">
    <source>
        <dbReference type="EMBL" id="GGE20141.1"/>
    </source>
</evidence>
<dbReference type="InterPro" id="IPR001375">
    <property type="entry name" value="Peptidase_S9_cat"/>
</dbReference>
<dbReference type="AlphaFoldDB" id="A0A8J2VD05"/>
<organism evidence="3 4">
    <name type="scientific">Marinithermofilum abyssi</name>
    <dbReference type="NCBI Taxonomy" id="1571185"/>
    <lineage>
        <taxon>Bacteria</taxon>
        <taxon>Bacillati</taxon>
        <taxon>Bacillota</taxon>
        <taxon>Bacilli</taxon>
        <taxon>Bacillales</taxon>
        <taxon>Thermoactinomycetaceae</taxon>
        <taxon>Marinithermofilum</taxon>
    </lineage>
</organism>
<keyword evidence="4" id="KW-1185">Reference proteome</keyword>
<dbReference type="GO" id="GO:0004252">
    <property type="term" value="F:serine-type endopeptidase activity"/>
    <property type="evidence" value="ECO:0007669"/>
    <property type="project" value="TreeGrafter"/>
</dbReference>
<dbReference type="RefSeq" id="WP_188647995.1">
    <property type="nucleotide sequence ID" value="NZ_BMHQ01000007.1"/>
</dbReference>
<reference evidence="3" key="1">
    <citation type="journal article" date="2014" name="Int. J. Syst. Evol. Microbiol.">
        <title>Complete genome sequence of Corynebacterium casei LMG S-19264T (=DSM 44701T), isolated from a smear-ripened cheese.</title>
        <authorList>
            <consortium name="US DOE Joint Genome Institute (JGI-PGF)"/>
            <person name="Walter F."/>
            <person name="Albersmeier A."/>
            <person name="Kalinowski J."/>
            <person name="Ruckert C."/>
        </authorList>
    </citation>
    <scope>NUCLEOTIDE SEQUENCE</scope>
    <source>
        <strain evidence="3">CGMCC 1.15179</strain>
    </source>
</reference>
<comment type="caution">
    <text evidence="3">The sequence shown here is derived from an EMBL/GenBank/DDBJ whole genome shotgun (WGS) entry which is preliminary data.</text>
</comment>
<dbReference type="InterPro" id="IPR029058">
    <property type="entry name" value="AB_hydrolase_fold"/>
</dbReference>
<dbReference type="GO" id="GO:0006508">
    <property type="term" value="P:proteolysis"/>
    <property type="evidence" value="ECO:0007669"/>
    <property type="project" value="InterPro"/>
</dbReference>
<gene>
    <name evidence="3" type="ORF">GCM10011571_22620</name>
</gene>
<dbReference type="Proteomes" id="UP000625210">
    <property type="component" value="Unassembled WGS sequence"/>
</dbReference>
<dbReference type="EMBL" id="BMHQ01000007">
    <property type="protein sequence ID" value="GGE20141.1"/>
    <property type="molecule type" value="Genomic_DNA"/>
</dbReference>
<protein>
    <submittedName>
        <fullName evidence="3">Peptidase</fullName>
    </submittedName>
</protein>
<evidence type="ECO:0000313" key="4">
    <source>
        <dbReference type="Proteomes" id="UP000625210"/>
    </source>
</evidence>
<dbReference type="PANTHER" id="PTHR42776">
    <property type="entry name" value="SERINE PEPTIDASE S9 FAMILY MEMBER"/>
    <property type="match status" value="1"/>
</dbReference>
<keyword evidence="1" id="KW-0378">Hydrolase</keyword>
<evidence type="ECO:0000256" key="1">
    <source>
        <dbReference type="ARBA" id="ARBA00022801"/>
    </source>
</evidence>